<evidence type="ECO:0000259" key="3">
    <source>
        <dbReference type="PROSITE" id="PS50102"/>
    </source>
</evidence>
<dbReference type="Pfam" id="PF00076">
    <property type="entry name" value="RRM_1"/>
    <property type="match status" value="1"/>
</dbReference>
<dbReference type="EMBL" id="OC916178">
    <property type="protein sequence ID" value="CAD7643399.1"/>
    <property type="molecule type" value="Genomic_DNA"/>
</dbReference>
<dbReference type="PROSITE" id="PS50102">
    <property type="entry name" value="RRM"/>
    <property type="match status" value="1"/>
</dbReference>
<proteinExistence type="predicted"/>
<evidence type="ECO:0000313" key="5">
    <source>
        <dbReference type="Proteomes" id="UP000728032"/>
    </source>
</evidence>
<dbReference type="EMBL" id="CAJPVJ010001353">
    <property type="protein sequence ID" value="CAG2164559.1"/>
    <property type="molecule type" value="Genomic_DNA"/>
</dbReference>
<keyword evidence="5" id="KW-1185">Reference proteome</keyword>
<accession>A0A7R9LMR6</accession>
<dbReference type="InterPro" id="IPR000504">
    <property type="entry name" value="RRM_dom"/>
</dbReference>
<dbReference type="GO" id="GO:0003723">
    <property type="term" value="F:RNA binding"/>
    <property type="evidence" value="ECO:0007669"/>
    <property type="project" value="UniProtKB-UniRule"/>
</dbReference>
<reference evidence="4" key="1">
    <citation type="submission" date="2020-11" db="EMBL/GenBank/DDBJ databases">
        <authorList>
            <person name="Tran Van P."/>
        </authorList>
    </citation>
    <scope>NUCLEOTIDE SEQUENCE</scope>
</reference>
<dbReference type="SMART" id="SM00360">
    <property type="entry name" value="RRM"/>
    <property type="match status" value="1"/>
</dbReference>
<gene>
    <name evidence="4" type="ORF">ONB1V03_LOCUS4110</name>
</gene>
<dbReference type="InterPro" id="IPR035979">
    <property type="entry name" value="RBD_domain_sf"/>
</dbReference>
<evidence type="ECO:0000256" key="1">
    <source>
        <dbReference type="ARBA" id="ARBA00022884"/>
    </source>
</evidence>
<dbReference type="Proteomes" id="UP000728032">
    <property type="component" value="Unassembled WGS sequence"/>
</dbReference>
<name>A0A7R9LMR6_9ACAR</name>
<feature type="domain" description="RRM" evidence="3">
    <location>
        <begin position="7"/>
        <end position="76"/>
    </location>
</feature>
<dbReference type="OrthoDB" id="439808at2759"/>
<dbReference type="Gene3D" id="3.30.70.330">
    <property type="match status" value="1"/>
</dbReference>
<organism evidence="4">
    <name type="scientific">Oppiella nova</name>
    <dbReference type="NCBI Taxonomy" id="334625"/>
    <lineage>
        <taxon>Eukaryota</taxon>
        <taxon>Metazoa</taxon>
        <taxon>Ecdysozoa</taxon>
        <taxon>Arthropoda</taxon>
        <taxon>Chelicerata</taxon>
        <taxon>Arachnida</taxon>
        <taxon>Acari</taxon>
        <taxon>Acariformes</taxon>
        <taxon>Sarcoptiformes</taxon>
        <taxon>Oribatida</taxon>
        <taxon>Brachypylina</taxon>
        <taxon>Oppioidea</taxon>
        <taxon>Oppiidae</taxon>
        <taxon>Oppiella</taxon>
    </lineage>
</organism>
<keyword evidence="1 2" id="KW-0694">RNA-binding</keyword>
<evidence type="ECO:0000313" key="4">
    <source>
        <dbReference type="EMBL" id="CAD7643399.1"/>
    </source>
</evidence>
<dbReference type="PANTHER" id="PTHR15241:SF304">
    <property type="entry name" value="RRM DOMAIN-CONTAINING PROTEIN"/>
    <property type="match status" value="1"/>
</dbReference>
<dbReference type="AlphaFoldDB" id="A0A7R9LMR6"/>
<sequence length="76" mass="8805">MSLRAIRQLYVSGLPWTVGQRDLYEYFATFGPVVYHNVIFDRATGLSKKYGFIEFGNDDGYRAVLRQKTHTIDGHF</sequence>
<dbReference type="SUPFAM" id="SSF54928">
    <property type="entry name" value="RNA-binding domain, RBD"/>
    <property type="match status" value="1"/>
</dbReference>
<dbReference type="PANTHER" id="PTHR15241">
    <property type="entry name" value="TRANSFORMER-2-RELATED"/>
    <property type="match status" value="1"/>
</dbReference>
<feature type="non-terminal residue" evidence="4">
    <location>
        <position position="1"/>
    </location>
</feature>
<protein>
    <recommendedName>
        <fullName evidence="3">RRM domain-containing protein</fullName>
    </recommendedName>
</protein>
<evidence type="ECO:0000256" key="2">
    <source>
        <dbReference type="PROSITE-ProRule" id="PRU00176"/>
    </source>
</evidence>
<dbReference type="InterPro" id="IPR012677">
    <property type="entry name" value="Nucleotide-bd_a/b_plait_sf"/>
</dbReference>